<keyword evidence="2" id="KW-1133">Transmembrane helix</keyword>
<dbReference type="Proteomes" id="UP000324748">
    <property type="component" value="Unassembled WGS sequence"/>
</dbReference>
<gene>
    <name evidence="3" type="ORF">PGT21_004645</name>
</gene>
<feature type="region of interest" description="Disordered" evidence="1">
    <location>
        <begin position="334"/>
        <end position="356"/>
    </location>
</feature>
<feature type="transmembrane region" description="Helical" evidence="2">
    <location>
        <begin position="84"/>
        <end position="107"/>
    </location>
</feature>
<dbReference type="AlphaFoldDB" id="A0A5B0MKV4"/>
<proteinExistence type="predicted"/>
<keyword evidence="4" id="KW-1185">Reference proteome</keyword>
<comment type="caution">
    <text evidence="3">The sequence shown here is derived from an EMBL/GenBank/DDBJ whole genome shotgun (WGS) entry which is preliminary data.</text>
</comment>
<evidence type="ECO:0000256" key="2">
    <source>
        <dbReference type="SAM" id="Phobius"/>
    </source>
</evidence>
<organism evidence="3 4">
    <name type="scientific">Puccinia graminis f. sp. tritici</name>
    <dbReference type="NCBI Taxonomy" id="56615"/>
    <lineage>
        <taxon>Eukaryota</taxon>
        <taxon>Fungi</taxon>
        <taxon>Dikarya</taxon>
        <taxon>Basidiomycota</taxon>
        <taxon>Pucciniomycotina</taxon>
        <taxon>Pucciniomycetes</taxon>
        <taxon>Pucciniales</taxon>
        <taxon>Pucciniaceae</taxon>
        <taxon>Puccinia</taxon>
    </lineage>
</organism>
<evidence type="ECO:0000313" key="3">
    <source>
        <dbReference type="EMBL" id="KAA1077361.1"/>
    </source>
</evidence>
<keyword evidence="2" id="KW-0472">Membrane</keyword>
<reference evidence="3 4" key="1">
    <citation type="submission" date="2019-05" db="EMBL/GenBank/DDBJ databases">
        <title>Emergence of the Ug99 lineage of the wheat stem rust pathogen through somatic hybridization.</title>
        <authorList>
            <person name="Li F."/>
            <person name="Upadhyaya N.M."/>
            <person name="Sperschneider J."/>
            <person name="Matny O."/>
            <person name="Nguyen-Phuc H."/>
            <person name="Mago R."/>
            <person name="Raley C."/>
            <person name="Miller M.E."/>
            <person name="Silverstein K.A.T."/>
            <person name="Henningsen E."/>
            <person name="Hirsch C.D."/>
            <person name="Visser B."/>
            <person name="Pretorius Z.A."/>
            <person name="Steffenson B.J."/>
            <person name="Schwessinger B."/>
            <person name="Dodds P.N."/>
            <person name="Figueroa M."/>
        </authorList>
    </citation>
    <scope>NUCLEOTIDE SEQUENCE [LARGE SCALE GENOMIC DNA]</scope>
    <source>
        <strain evidence="3">21-0</strain>
    </source>
</reference>
<keyword evidence="2" id="KW-0812">Transmembrane</keyword>
<dbReference type="EMBL" id="VSWC01000144">
    <property type="protein sequence ID" value="KAA1077361.1"/>
    <property type="molecule type" value="Genomic_DNA"/>
</dbReference>
<evidence type="ECO:0000313" key="4">
    <source>
        <dbReference type="Proteomes" id="UP000324748"/>
    </source>
</evidence>
<evidence type="ECO:0000256" key="1">
    <source>
        <dbReference type="SAM" id="MobiDB-lite"/>
    </source>
</evidence>
<protein>
    <submittedName>
        <fullName evidence="3">Uncharacterized protein</fullName>
    </submittedName>
</protein>
<accession>A0A5B0MKV4</accession>
<feature type="region of interest" description="Disordered" evidence="1">
    <location>
        <begin position="286"/>
        <end position="308"/>
    </location>
</feature>
<sequence length="399" mass="43913">MFKIDPFTVKIGCTTSFIQAGQVVSATLLAKRAPQRTASENGPAANANPTSAIQTAAPLILYGSDSSPTVSNPAASTRVSSHSVLFVVLSGASAFSIITLAFVMIYCRYKAHNKFGISRLSSPTGEPGRVNAGSGYNASVEKSQIRHITHDEQKERYRSLFGVPAGYLRPKSRISLAPPPAIHSLQVTRYSDSVVGLQNHLGNHSRSSSSLEFQDGDSETSLCQIALTGNGVCLERIKDRNTRLISFEEESARQIREYRSGDDQEIRISRFSHRFPNLVARLKTIKQKTSRQAKPTYRPTPPYSLNPQTPDNFHSILTSVSEVSSEGITEEELHRFRSSSIAPTPPSYIKSPTEEHSVAQRPVDLAIVTDRLEHHVSVQRATMVGRGDSYYWKSPPRSE</sequence>
<dbReference type="OrthoDB" id="2499366at2759"/>
<name>A0A5B0MKV4_PUCGR</name>